<feature type="region of interest" description="Disordered" evidence="10">
    <location>
        <begin position="1460"/>
        <end position="1480"/>
    </location>
</feature>
<dbReference type="CDD" id="cd00653">
    <property type="entry name" value="RNA_pol_B_RPB2"/>
    <property type="match status" value="1"/>
</dbReference>
<evidence type="ECO:0000259" key="13">
    <source>
        <dbReference type="Pfam" id="PF04561"/>
    </source>
</evidence>
<feature type="domain" description="RNA polymerase Rpb2" evidence="17">
    <location>
        <begin position="501"/>
        <end position="549"/>
    </location>
</feature>
<evidence type="ECO:0000259" key="17">
    <source>
        <dbReference type="Pfam" id="PF04567"/>
    </source>
</evidence>
<feature type="domain" description="RNA polymerase Rpb2" evidence="15">
    <location>
        <begin position="353"/>
        <end position="417"/>
    </location>
</feature>
<dbReference type="InterPro" id="IPR037033">
    <property type="entry name" value="DNA-dir_RNAP_su2_hyb_sf"/>
</dbReference>
<feature type="region of interest" description="Disordered" evidence="10">
    <location>
        <begin position="2173"/>
        <end position="2192"/>
    </location>
</feature>
<protein>
    <recommendedName>
        <fullName evidence="9">DNA-directed RNA polymerase subunit beta</fullName>
        <ecNumber evidence="9">2.7.7.6</ecNumber>
    </recommendedName>
</protein>
<evidence type="ECO:0000256" key="8">
    <source>
        <dbReference type="ARBA" id="ARBA00048552"/>
    </source>
</evidence>
<proteinExistence type="inferred from homology"/>
<dbReference type="GO" id="GO:0003677">
    <property type="term" value="F:DNA binding"/>
    <property type="evidence" value="ECO:0007669"/>
    <property type="project" value="InterPro"/>
</dbReference>
<evidence type="ECO:0000256" key="3">
    <source>
        <dbReference type="ARBA" id="ARBA00022679"/>
    </source>
</evidence>
<comment type="similarity">
    <text evidence="1 9">Belongs to the RNA polymerase beta chain family.</text>
</comment>
<dbReference type="Gene3D" id="3.90.1100.10">
    <property type="match status" value="2"/>
</dbReference>
<dbReference type="EMBL" id="JACMSC010000017">
    <property type="protein sequence ID" value="KAG6479616.1"/>
    <property type="molecule type" value="Genomic_DNA"/>
</dbReference>
<feature type="domain" description="DNA-directed RNA polymerase subunit 2 hybrid-binding" evidence="11">
    <location>
        <begin position="907"/>
        <end position="932"/>
    </location>
</feature>
<dbReference type="InterPro" id="IPR007641">
    <property type="entry name" value="RNA_pol_Rpb2_7"/>
</dbReference>
<feature type="domain" description="RNA polymerase Rpb2" evidence="12">
    <location>
        <begin position="934"/>
        <end position="974"/>
    </location>
</feature>
<keyword evidence="6" id="KW-0862">Zinc</keyword>
<dbReference type="Pfam" id="PF04560">
    <property type="entry name" value="RNA_pol_Rpb2_7"/>
    <property type="match status" value="2"/>
</dbReference>
<sequence>MTLLKDELGLSTRSLSAPVNSAVDKFPLIPAFLKVRGLVKQHLDSFNYFIDHGIKKILEANNFLVCRHDPNFYLRYTNIEVGRPMVGVDHAMEKLTPHICRLSDRTYAAPIMVDVEYTIANQATKNPEVKRLTNLVIGRMPIMLRSSRCVLSGKDDVELSKLGECPLDPGGYFIVKGTEKIPIMVILKAMGMESDQEIVQMVGRDPRYGDLLFPSIQTGLAKVILLDVFLAHVPLYEGNFRPRWIYAAVMLRRMLDAILNTDTFDDKDYLGNKRLELSGQMISLLFEDLFKSMNTHILELANRAYEKASRSSRLDFTHFLRQNNDITLGLDRSISTGNWDLKRFKMHRKGVSQVVSRLSYIAALGHMTRISPQFEKTRKVSGPRALHPSQWGMLCPCDTPEGEGCGLTKNLALLTHVTTDEEDGPLISLCYTLGVEDLALLSGEELHLPGSFLVMFNGLILGKHRQPKLFAGNMRKLRRRGKIGEFVSIFVNEEQLGIRTFDDFLRDGLVEYLDVNEENNALIALYECENDTDDSEKKKCDITHIEIEPLTLLGVCAGLIPYPHHNQSPRNTYQVGYDKLGAGQNATVAVMSYSGYDIEDAIVMNKSSLDRGFGRCISMKKYLNCFPLPMYTVVKEIYGNGATDRIVKPRKDKENQRMQILDGDGIAAPGEIIRNNDIYVNKESPINTRERTGGPTGLKDEEYRKTPAVYKGPEGETCVVDRVILCSDASNKLCIKSIIRHTRRPELGDKFSSRHGQKGVCGTIVQQEDFPFSERGICPDLIMNPHGFPSRMTIGKMIELLGGKAGVSCGRFHYGSVFGEPGGHADKVEDISKTLVKHGFSYSGKDFLYSGINNATKYCLYGEENEIGTDNGVCMIESDNKVGTRRISLSNLEISGLILVFNRISNVIDKMHARATGPRVMLTRQPTEGRSRDGGLRLGEMERDCLIAYGASMLIFERLMLSSDPYQVQLDRYVSCSTSDNLDKDVYFSMYPLMWNNIELSAASVLPGNFKVSGSTRDQGIVSVSRSRQEAEENEAVPEAAIKKLTSSCTADEAESENMHPSSLKSAVRRSLTRSLLFPSDDDHETVQPRANGNAKTAARRGRNPTTEKGKEEEEEEKALAYRNSSDFQLMQESLGMLKKLQDTSKKMPRASNNPKQEVLNKKGTEMPPQELCFEGFRVGDYRRRHHEPQPSSDDFSRNCMEELKQVIKESLYKDNILSDDDKNSSSRSMRYGAISSLEDKCLNTEVHYSSGQPKKARSSNLVAKLMGLEEASSKTIQPISKEEKDFVSQTRPRFNVEMPKTRKSHFLVQTNAQEDNGPDDFIETKHLKGLLKRSQIGGKGLEPTFFGAKELEQCRASLQRIDQLPPIVIMKPLHLHHRNTSVQNELPEKALIQERIQEIKLGQVNNRLDYCKHTLAEKQEQKEFKHMEKDVAETLPYYVTPSVYSKQIKKKVIVSHRLNDEEKKPSRLNVKQQEEKGPQSTRIKMLVQAKHNGETQHPDLGSHYRVGAKSITDSSRDKTKSQVKATRRAAMTVTAVCINNATKYCLYGEENEIGTDNGVCMIESDNKVGTRRISLSNLEISGLILVFNRISNVIDKMHARATGPRVMLTRQPTEGRSRDGGLRLGEMERDCLIAYGASMLIFERLMLSSDPYQVQLDRYVSCSTSDNLDKDVYFSMYPLMWNNIELSAASVRILVIKVLASIHMQSYTMQSNSFLETSRSTRNQGIVTNMHPSSLKSAVRRSLTRSLLFPSDDDHETVQPRANGNAKTAARRGRNPTTEKGKEEEEEEKALAYRNSSDFQLMQVSREAQKLTQMIDSWSMARHVAGRSEFFMEDLLKGAVGLQESLGMLKKLQDTSKKMPRASNNPKQEVLNKKGTEMPPQELCFEGFRVGDYRRRHHEPQPSSDDFSRNCMEELKQVIKESLYKDNILSDDDKNSSSRSMRYGAISSLEDKCLNTEVHYSSGQPKKARSSNLVAKLMGLEEASSKTIQPISKEEKDFVSQTRPRFNVEMPKTRKSHFLVQTNAQEDNGPDDFIETKHLKGLLKRSQIGGKGLEPTFFGAKELEQCRASLQRIDQLPPIVIMKPLHLHHRNTSVQNELPEKALIQERIQEIKLGQVNNRLDYCKHTLAEKQEQKEFKHMEKDVAETLPYYVTPSVYSKQIKKKVIVSHRLNDEEKKPSRLNVKQQEEKGPQSTRIKMLVQAKHNGETQHPDLGSHYRVGAKSITDSSRDKTKSQVKATRRAAMTVTAIEDKECYDNDTAIKYCIQVNDVPKPVGGSNSSKLVEQMKKVKNSLNSVTNGQLSMRTHAICTKLYNEVIHMFLLAADNLNEDHKAIPRAYQEERNSKFTEVIRPPGYKKVGAEASIGDDLKSAFLSSQSFLSCVKNLFSVDATRPINYLKQSTNSDRKVDPPKLYLDVSEELMARKYNQLKYTIHPLLQTQPWGRITYLSIDKLVEEVSNGISKLISYNDVNGVDAGEGSLHIRLERELMPKNTVINSAWDIGWEWWICLEEADKVVDEVSKQIFSRLVEDAALELTRDCTLNTRNLSLSKQNYAAAFKDIKEIKSCVGTGHGMQLHIQWHMFDGKEMRGKGFEFIDRTELQLGSIKDEVK</sequence>
<dbReference type="GO" id="GO:0003899">
    <property type="term" value="F:DNA-directed RNA polymerase activity"/>
    <property type="evidence" value="ECO:0007669"/>
    <property type="project" value="UniProtKB-EC"/>
</dbReference>
<dbReference type="InterPro" id="IPR007642">
    <property type="entry name" value="RNA_pol_Rpb2_2"/>
</dbReference>
<dbReference type="InterPro" id="IPR007121">
    <property type="entry name" value="RNA_pol_bsu_CS"/>
</dbReference>
<evidence type="ECO:0000256" key="2">
    <source>
        <dbReference type="ARBA" id="ARBA00022478"/>
    </source>
</evidence>
<evidence type="ECO:0000256" key="1">
    <source>
        <dbReference type="ARBA" id="ARBA00006835"/>
    </source>
</evidence>
<feature type="region of interest" description="Disordered" evidence="10">
    <location>
        <begin position="1079"/>
        <end position="1119"/>
    </location>
</feature>
<keyword evidence="7 9" id="KW-0804">Transcription</keyword>
<keyword evidence="5" id="KW-0479">Metal-binding</keyword>
<evidence type="ECO:0000259" key="12">
    <source>
        <dbReference type="Pfam" id="PF04560"/>
    </source>
</evidence>
<gene>
    <name evidence="18" type="ORF">ZIOFF_063084</name>
</gene>
<evidence type="ECO:0000259" key="11">
    <source>
        <dbReference type="Pfam" id="PF00562"/>
    </source>
</evidence>
<feature type="domain" description="RNA polymerase Rpb2" evidence="13">
    <location>
        <begin position="175"/>
        <end position="209"/>
    </location>
</feature>
<feature type="region of interest" description="Disordered" evidence="10">
    <location>
        <begin position="1048"/>
        <end position="1067"/>
    </location>
</feature>
<dbReference type="SUPFAM" id="SSF64484">
    <property type="entry name" value="beta and beta-prime subunits of DNA dependent RNA-polymerase"/>
    <property type="match status" value="3"/>
</dbReference>
<organism evidence="18 19">
    <name type="scientific">Zingiber officinale</name>
    <name type="common">Ginger</name>
    <name type="synonym">Amomum zingiber</name>
    <dbReference type="NCBI Taxonomy" id="94328"/>
    <lineage>
        <taxon>Eukaryota</taxon>
        <taxon>Viridiplantae</taxon>
        <taxon>Streptophyta</taxon>
        <taxon>Embryophyta</taxon>
        <taxon>Tracheophyta</taxon>
        <taxon>Spermatophyta</taxon>
        <taxon>Magnoliopsida</taxon>
        <taxon>Liliopsida</taxon>
        <taxon>Zingiberales</taxon>
        <taxon>Zingiberaceae</taxon>
        <taxon>Zingiber</taxon>
    </lineage>
</organism>
<dbReference type="Pfam" id="PF04565">
    <property type="entry name" value="RNA_pol_Rpb2_3"/>
    <property type="match status" value="1"/>
</dbReference>
<evidence type="ECO:0000256" key="9">
    <source>
        <dbReference type="RuleBase" id="RU363031"/>
    </source>
</evidence>
<evidence type="ECO:0000313" key="19">
    <source>
        <dbReference type="Proteomes" id="UP000734854"/>
    </source>
</evidence>
<evidence type="ECO:0000256" key="7">
    <source>
        <dbReference type="ARBA" id="ARBA00023163"/>
    </source>
</evidence>
<keyword evidence="4 9" id="KW-0548">Nucleotidyltransferase</keyword>
<evidence type="ECO:0000256" key="10">
    <source>
        <dbReference type="SAM" id="MobiDB-lite"/>
    </source>
</evidence>
<dbReference type="FunFam" id="3.90.1100.10:FF:000021">
    <property type="entry name" value="DNA-directed RNA polymerase subunit beta"/>
    <property type="match status" value="1"/>
</dbReference>
<comment type="function">
    <text evidence="9">DNA-dependent RNA polymerase catalyzes the transcription of DNA into RNA using the four ribonucleoside triphosphates as substrates.</text>
</comment>
<dbReference type="GO" id="GO:0046872">
    <property type="term" value="F:metal ion binding"/>
    <property type="evidence" value="ECO:0007669"/>
    <property type="project" value="UniProtKB-KW"/>
</dbReference>
<dbReference type="InterPro" id="IPR007644">
    <property type="entry name" value="RNA_pol_bsu_protrusion"/>
</dbReference>
<keyword evidence="2 9" id="KW-0240">DNA-directed RNA polymerase</keyword>
<dbReference type="PROSITE" id="PS01166">
    <property type="entry name" value="RNA_POL_BETA"/>
    <property type="match status" value="1"/>
</dbReference>
<dbReference type="Pfam" id="PF00562">
    <property type="entry name" value="RNA_pol_Rpb2_6"/>
    <property type="match status" value="3"/>
</dbReference>
<feature type="region of interest" description="Disordered" evidence="10">
    <location>
        <begin position="1021"/>
        <end position="1042"/>
    </location>
</feature>
<dbReference type="PANTHER" id="PTHR20856">
    <property type="entry name" value="DNA-DIRECTED RNA POLYMERASE I SUBUNIT 2"/>
    <property type="match status" value="1"/>
</dbReference>
<dbReference type="Gene3D" id="2.40.270.10">
    <property type="entry name" value="DNA-directed RNA polymerase, subunit 2, domain 6"/>
    <property type="match status" value="3"/>
</dbReference>
<dbReference type="InterPro" id="IPR015712">
    <property type="entry name" value="DNA-dir_RNA_pol_su2"/>
</dbReference>
<dbReference type="Pfam" id="PF04563">
    <property type="entry name" value="RNA_pol_Rpb2_1"/>
    <property type="match status" value="1"/>
</dbReference>
<dbReference type="GO" id="GO:0000428">
    <property type="term" value="C:DNA-directed RNA polymerase complex"/>
    <property type="evidence" value="ECO:0007669"/>
    <property type="project" value="UniProtKB-KW"/>
</dbReference>
<dbReference type="InterPro" id="IPR007120">
    <property type="entry name" value="DNA-dir_RNAP_su2_dom"/>
</dbReference>
<evidence type="ECO:0000256" key="4">
    <source>
        <dbReference type="ARBA" id="ARBA00022695"/>
    </source>
</evidence>
<evidence type="ECO:0000256" key="5">
    <source>
        <dbReference type="ARBA" id="ARBA00022723"/>
    </source>
</evidence>
<accession>A0A8J5F214</accession>
<feature type="domain" description="DNA-directed RNA polymerase subunit 2 hybrid-binding" evidence="11">
    <location>
        <begin position="576"/>
        <end position="853"/>
    </location>
</feature>
<evidence type="ECO:0000313" key="18">
    <source>
        <dbReference type="EMBL" id="KAG6479616.1"/>
    </source>
</evidence>
<feature type="domain" description="DNA-directed RNA polymerase subunit 2 hybrid-binding" evidence="11">
    <location>
        <begin position="1594"/>
        <end position="1619"/>
    </location>
</feature>
<dbReference type="Proteomes" id="UP000734854">
    <property type="component" value="Unassembled WGS sequence"/>
</dbReference>
<feature type="domain" description="RNA polymerase Rpb2" evidence="16">
    <location>
        <begin position="454"/>
        <end position="500"/>
    </location>
</feature>
<dbReference type="InterPro" id="IPR007645">
    <property type="entry name" value="RNA_pol_Rpb2_3"/>
</dbReference>
<dbReference type="Pfam" id="PF04566">
    <property type="entry name" value="RNA_pol_Rpb2_4"/>
    <property type="match status" value="1"/>
</dbReference>
<dbReference type="GO" id="GO:0032549">
    <property type="term" value="F:ribonucleoside binding"/>
    <property type="evidence" value="ECO:0007669"/>
    <property type="project" value="InterPro"/>
</dbReference>
<dbReference type="Pfam" id="PF04561">
    <property type="entry name" value="RNA_pol_Rpb2_2"/>
    <property type="match status" value="1"/>
</dbReference>
<dbReference type="InterPro" id="IPR007646">
    <property type="entry name" value="RNA_pol_Rpb2_4"/>
</dbReference>
<dbReference type="Pfam" id="PF04567">
    <property type="entry name" value="RNA_pol_Rpb2_5"/>
    <property type="match status" value="1"/>
</dbReference>
<feature type="domain" description="RNA polymerase beta subunit protrusion" evidence="14">
    <location>
        <begin position="37"/>
        <end position="309"/>
    </location>
</feature>
<evidence type="ECO:0000259" key="16">
    <source>
        <dbReference type="Pfam" id="PF04566"/>
    </source>
</evidence>
<feature type="domain" description="RNA polymerase Rpb2" evidence="12">
    <location>
        <begin position="1621"/>
        <end position="1661"/>
    </location>
</feature>
<reference evidence="18 19" key="1">
    <citation type="submission" date="2020-08" db="EMBL/GenBank/DDBJ databases">
        <title>Plant Genome Project.</title>
        <authorList>
            <person name="Zhang R.-G."/>
        </authorList>
    </citation>
    <scope>NUCLEOTIDE SEQUENCE [LARGE SCALE GENOMIC DNA]</scope>
    <source>
        <tissue evidence="18">Rhizome</tissue>
    </source>
</reference>
<evidence type="ECO:0000256" key="6">
    <source>
        <dbReference type="ARBA" id="ARBA00022833"/>
    </source>
</evidence>
<dbReference type="Gene3D" id="3.90.1800.10">
    <property type="entry name" value="RNA polymerase alpha subunit dimerisation domain"/>
    <property type="match status" value="2"/>
</dbReference>
<feature type="region of interest" description="Disordered" evidence="10">
    <location>
        <begin position="1751"/>
        <end position="1790"/>
    </location>
</feature>
<dbReference type="InterPro" id="IPR007647">
    <property type="entry name" value="RNA_pol_Rpb2_5"/>
</dbReference>
<evidence type="ECO:0000259" key="14">
    <source>
        <dbReference type="Pfam" id="PF04563"/>
    </source>
</evidence>
<comment type="catalytic activity">
    <reaction evidence="8 9">
        <text>RNA(n) + a ribonucleoside 5'-triphosphate = RNA(n+1) + diphosphate</text>
        <dbReference type="Rhea" id="RHEA:21248"/>
        <dbReference type="Rhea" id="RHEA-COMP:14527"/>
        <dbReference type="Rhea" id="RHEA-COMP:17342"/>
        <dbReference type="ChEBI" id="CHEBI:33019"/>
        <dbReference type="ChEBI" id="CHEBI:61557"/>
        <dbReference type="ChEBI" id="CHEBI:140395"/>
        <dbReference type="EC" id="2.7.7.6"/>
    </reaction>
</comment>
<evidence type="ECO:0000259" key="15">
    <source>
        <dbReference type="Pfam" id="PF04565"/>
    </source>
</evidence>
<dbReference type="EC" id="2.7.7.6" evidence="9"/>
<keyword evidence="3 9" id="KW-0808">Transferase</keyword>
<keyword evidence="19" id="KW-1185">Reference proteome</keyword>
<name>A0A8J5F214_ZINOF</name>
<comment type="caution">
    <text evidence="18">The sequence shown here is derived from an EMBL/GenBank/DDBJ whole genome shotgun (WGS) entry which is preliminary data.</text>
</comment>
<dbReference type="GO" id="GO:0006351">
    <property type="term" value="P:DNA-templated transcription"/>
    <property type="evidence" value="ECO:0007669"/>
    <property type="project" value="InterPro"/>
</dbReference>